<protein>
    <submittedName>
        <fullName evidence="2">Uncharacterized protein</fullName>
    </submittedName>
</protein>
<organism evidence="2 3">
    <name type="scientific">Chelonia mydas</name>
    <name type="common">Green sea-turtle</name>
    <name type="synonym">Chelonia agassizi</name>
    <dbReference type="NCBI Taxonomy" id="8469"/>
    <lineage>
        <taxon>Eukaryota</taxon>
        <taxon>Metazoa</taxon>
        <taxon>Chordata</taxon>
        <taxon>Craniata</taxon>
        <taxon>Vertebrata</taxon>
        <taxon>Euteleostomi</taxon>
        <taxon>Archelosauria</taxon>
        <taxon>Testudinata</taxon>
        <taxon>Testudines</taxon>
        <taxon>Cryptodira</taxon>
        <taxon>Durocryptodira</taxon>
        <taxon>Americhelydia</taxon>
        <taxon>Chelonioidea</taxon>
        <taxon>Cheloniidae</taxon>
        <taxon>Chelonia</taxon>
    </lineage>
</organism>
<feature type="region of interest" description="Disordered" evidence="1">
    <location>
        <begin position="99"/>
        <end position="121"/>
    </location>
</feature>
<reference evidence="3" key="1">
    <citation type="journal article" date="2013" name="Nat. Genet.">
        <title>The draft genomes of soft-shell turtle and green sea turtle yield insights into the development and evolution of the turtle-specific body plan.</title>
        <authorList>
            <person name="Wang Z."/>
            <person name="Pascual-Anaya J."/>
            <person name="Zadissa A."/>
            <person name="Li W."/>
            <person name="Niimura Y."/>
            <person name="Huang Z."/>
            <person name="Li C."/>
            <person name="White S."/>
            <person name="Xiong Z."/>
            <person name="Fang D."/>
            <person name="Wang B."/>
            <person name="Ming Y."/>
            <person name="Chen Y."/>
            <person name="Zheng Y."/>
            <person name="Kuraku S."/>
            <person name="Pignatelli M."/>
            <person name="Herrero J."/>
            <person name="Beal K."/>
            <person name="Nozawa M."/>
            <person name="Li Q."/>
            <person name="Wang J."/>
            <person name="Zhang H."/>
            <person name="Yu L."/>
            <person name="Shigenobu S."/>
            <person name="Wang J."/>
            <person name="Liu J."/>
            <person name="Flicek P."/>
            <person name="Searle S."/>
            <person name="Wang J."/>
            <person name="Kuratani S."/>
            <person name="Yin Y."/>
            <person name="Aken B."/>
            <person name="Zhang G."/>
            <person name="Irie N."/>
        </authorList>
    </citation>
    <scope>NUCLEOTIDE SEQUENCE [LARGE SCALE GENOMIC DNA]</scope>
</reference>
<proteinExistence type="predicted"/>
<name>M7BGY9_CHEMY</name>
<evidence type="ECO:0000313" key="3">
    <source>
        <dbReference type="Proteomes" id="UP000031443"/>
    </source>
</evidence>
<dbReference type="AlphaFoldDB" id="M7BGY9"/>
<evidence type="ECO:0000256" key="1">
    <source>
        <dbReference type="SAM" id="MobiDB-lite"/>
    </source>
</evidence>
<gene>
    <name evidence="2" type="ORF">UY3_07909</name>
</gene>
<dbReference type="Proteomes" id="UP000031443">
    <property type="component" value="Unassembled WGS sequence"/>
</dbReference>
<evidence type="ECO:0000313" key="2">
    <source>
        <dbReference type="EMBL" id="EMP34875.1"/>
    </source>
</evidence>
<sequence length="121" mass="13409">MAGQNPDVQTASYALCLLKQGQWANQLPWISTNRTSGRSIILGLGFAGPRWVLAKPEAEVPEFHKQGYSSSICAQAEGCSKRIMRKFILVPLRTSVADRDLKDREPDSPQLTRDLYGSIGF</sequence>
<dbReference type="EMBL" id="KB530910">
    <property type="protein sequence ID" value="EMP34875.1"/>
    <property type="molecule type" value="Genomic_DNA"/>
</dbReference>
<keyword evidence="3" id="KW-1185">Reference proteome</keyword>
<accession>M7BGY9</accession>